<dbReference type="InterPro" id="IPR052346">
    <property type="entry name" value="O-mannosyl-transferase_TMTC"/>
</dbReference>
<dbReference type="GO" id="GO:0035269">
    <property type="term" value="P:protein O-linked glycosylation via mannose"/>
    <property type="evidence" value="ECO:0007669"/>
    <property type="project" value="TreeGrafter"/>
</dbReference>
<dbReference type="PROSITE" id="PS50293">
    <property type="entry name" value="TPR_REGION"/>
    <property type="match status" value="1"/>
</dbReference>
<protein>
    <recommendedName>
        <fullName evidence="3">PIK-related kinase FAT domain-containing protein</fullName>
    </recommendedName>
</protein>
<proteinExistence type="predicted"/>
<dbReference type="GO" id="GO:0000030">
    <property type="term" value="F:mannosyltransferase activity"/>
    <property type="evidence" value="ECO:0007669"/>
    <property type="project" value="TreeGrafter"/>
</dbReference>
<reference evidence="4" key="1">
    <citation type="submission" date="2018-05" db="EMBL/GenBank/DDBJ databases">
        <authorList>
            <person name="Lanie J.A."/>
            <person name="Ng W.-L."/>
            <person name="Kazmierczak K.M."/>
            <person name="Andrzejewski T.M."/>
            <person name="Davidsen T.M."/>
            <person name="Wayne K.J."/>
            <person name="Tettelin H."/>
            <person name="Glass J.I."/>
            <person name="Rusch D."/>
            <person name="Podicherti R."/>
            <person name="Tsui H.-C.T."/>
            <person name="Winkler M.E."/>
        </authorList>
    </citation>
    <scope>NUCLEOTIDE SEQUENCE</scope>
</reference>
<dbReference type="InterPro" id="IPR011990">
    <property type="entry name" value="TPR-like_helical_dom_sf"/>
</dbReference>
<dbReference type="AlphaFoldDB" id="A0A381U857"/>
<evidence type="ECO:0000313" key="4">
    <source>
        <dbReference type="EMBL" id="SVA24392.1"/>
    </source>
</evidence>
<dbReference type="Pfam" id="PF02259">
    <property type="entry name" value="FAT"/>
    <property type="match status" value="1"/>
</dbReference>
<dbReference type="Gene3D" id="1.25.40.10">
    <property type="entry name" value="Tetratricopeptide repeat domain"/>
    <property type="match status" value="2"/>
</dbReference>
<dbReference type="EMBL" id="UINC01005922">
    <property type="protein sequence ID" value="SVA24392.1"/>
    <property type="molecule type" value="Genomic_DNA"/>
</dbReference>
<name>A0A381U857_9ZZZZ</name>
<feature type="domain" description="PIK-related kinase FAT" evidence="3">
    <location>
        <begin position="66"/>
        <end position="207"/>
    </location>
</feature>
<dbReference type="GO" id="GO:0005783">
    <property type="term" value="C:endoplasmic reticulum"/>
    <property type="evidence" value="ECO:0007669"/>
    <property type="project" value="TreeGrafter"/>
</dbReference>
<dbReference type="PANTHER" id="PTHR44227:SF3">
    <property type="entry name" value="PROTEIN O-MANNOSYL-TRANSFERASE TMTC4"/>
    <property type="match status" value="1"/>
</dbReference>
<evidence type="ECO:0000256" key="1">
    <source>
        <dbReference type="ARBA" id="ARBA00022737"/>
    </source>
</evidence>
<dbReference type="PANTHER" id="PTHR44227">
    <property type="match status" value="1"/>
</dbReference>
<dbReference type="SMART" id="SM00028">
    <property type="entry name" value="TPR"/>
    <property type="match status" value="6"/>
</dbReference>
<accession>A0A381U857</accession>
<dbReference type="GO" id="GO:0030968">
    <property type="term" value="P:endoplasmic reticulum unfolded protein response"/>
    <property type="evidence" value="ECO:0007669"/>
    <property type="project" value="TreeGrafter"/>
</dbReference>
<gene>
    <name evidence="4" type="ORF">METZ01_LOCUS77246</name>
</gene>
<organism evidence="4">
    <name type="scientific">marine metagenome</name>
    <dbReference type="NCBI Taxonomy" id="408172"/>
    <lineage>
        <taxon>unclassified sequences</taxon>
        <taxon>metagenomes</taxon>
        <taxon>ecological metagenomes</taxon>
    </lineage>
</organism>
<dbReference type="InterPro" id="IPR019734">
    <property type="entry name" value="TPR_rpt"/>
</dbReference>
<dbReference type="SUPFAM" id="SSF48452">
    <property type="entry name" value="TPR-like"/>
    <property type="match status" value="1"/>
</dbReference>
<dbReference type="InterPro" id="IPR003151">
    <property type="entry name" value="PIK-rel_kinase_FAT"/>
</dbReference>
<sequence>MQTDLKTLFLKALDTDKNYSEAHLQLALLYQDEKDCKNVEKHFDAAIISDCKDAKIFDDKGEELLKKSQFQNAKEQFVKAQEKKNHCADVYYQQSKYLLNQLKINEALNSLENSIKMNPSISEVQREYGILLSSDNQIDNARFHLEKSLDINYGDSISHYHLGMIMVKMKDYEDAEQHFLSALDIDPKLVDCFVELASLKLIIDQKIEAKEYYEKAKLISPDLKHSALEKIMD</sequence>
<keyword evidence="1" id="KW-0677">Repeat</keyword>
<evidence type="ECO:0000256" key="2">
    <source>
        <dbReference type="ARBA" id="ARBA00022803"/>
    </source>
</evidence>
<evidence type="ECO:0000259" key="3">
    <source>
        <dbReference type="Pfam" id="PF02259"/>
    </source>
</evidence>
<dbReference type="PROSITE" id="PS50005">
    <property type="entry name" value="TPR"/>
    <property type="match status" value="2"/>
</dbReference>
<keyword evidence="2" id="KW-0802">TPR repeat</keyword>